<name>B8HNW9_CYAP4</name>
<dbReference type="eggNOG" id="ENOG5032HH0">
    <property type="taxonomic scope" value="Bacteria"/>
</dbReference>
<proteinExistence type="predicted"/>
<evidence type="ECO:0000313" key="1">
    <source>
        <dbReference type="EMBL" id="ACL45556.1"/>
    </source>
</evidence>
<accession>B8HNW9</accession>
<protein>
    <submittedName>
        <fullName evidence="1">Uncharacterized protein</fullName>
    </submittedName>
</protein>
<gene>
    <name evidence="1" type="ordered locus">Cyan7425_3228</name>
</gene>
<dbReference type="OrthoDB" id="9917227at2"/>
<dbReference type="EMBL" id="CP001344">
    <property type="protein sequence ID" value="ACL45556.1"/>
    <property type="molecule type" value="Genomic_DNA"/>
</dbReference>
<organism evidence="1">
    <name type="scientific">Cyanothece sp. (strain PCC 7425 / ATCC 29141)</name>
    <dbReference type="NCBI Taxonomy" id="395961"/>
    <lineage>
        <taxon>Bacteria</taxon>
        <taxon>Bacillati</taxon>
        <taxon>Cyanobacteriota</taxon>
        <taxon>Cyanophyceae</taxon>
        <taxon>Gomontiellales</taxon>
        <taxon>Cyanothecaceae</taxon>
        <taxon>Cyanothece</taxon>
    </lineage>
</organism>
<sequence length="100" mass="11366">MLTPKLFPLFKIHKLVKSNPEIALKAFVDLDLDLFGYYAIGHHNKRDFLAVVQEQRPGYSLLSVENVQQVWAKFDGNDFVEVDRHAAGAQPITLVVWDDG</sequence>
<dbReference type="HOGENOM" id="CLU_2301157_0_0_3"/>
<dbReference type="AlphaFoldDB" id="B8HNW9"/>
<reference evidence="1" key="1">
    <citation type="submission" date="2009-01" db="EMBL/GenBank/DDBJ databases">
        <title>Complete sequence of chromosome Cyanothece sp. PCC 7425.</title>
        <authorList>
            <consortium name="US DOE Joint Genome Institute"/>
            <person name="Lucas S."/>
            <person name="Copeland A."/>
            <person name="Lapidus A."/>
            <person name="Glavina del Rio T."/>
            <person name="Dalin E."/>
            <person name="Tice H."/>
            <person name="Bruce D."/>
            <person name="Goodwin L."/>
            <person name="Pitluck S."/>
            <person name="Sims D."/>
            <person name="Meineke L."/>
            <person name="Brettin T."/>
            <person name="Detter J.C."/>
            <person name="Han C."/>
            <person name="Larimer F."/>
            <person name="Land M."/>
            <person name="Hauser L."/>
            <person name="Kyrpides N."/>
            <person name="Ovchinnikova G."/>
            <person name="Liberton M."/>
            <person name="Stoeckel J."/>
            <person name="Banerjee A."/>
            <person name="Singh A."/>
            <person name="Page L."/>
            <person name="Sato H."/>
            <person name="Zhao L."/>
            <person name="Sherman L."/>
            <person name="Pakrasi H."/>
            <person name="Richardson P."/>
        </authorList>
    </citation>
    <scope>NUCLEOTIDE SEQUENCE</scope>
    <source>
        <strain evidence="1">PCC 7425</strain>
    </source>
</reference>
<dbReference type="KEGG" id="cyn:Cyan7425_3228"/>